<evidence type="ECO:0000256" key="2">
    <source>
        <dbReference type="ARBA" id="ARBA00023015"/>
    </source>
</evidence>
<evidence type="ECO:0000256" key="1">
    <source>
        <dbReference type="ARBA" id="ARBA00009437"/>
    </source>
</evidence>
<evidence type="ECO:0000259" key="5">
    <source>
        <dbReference type="PROSITE" id="PS50931"/>
    </source>
</evidence>
<dbReference type="Gene3D" id="1.10.10.10">
    <property type="entry name" value="Winged helix-like DNA-binding domain superfamily/Winged helix DNA-binding domain"/>
    <property type="match status" value="1"/>
</dbReference>
<dbReference type="PANTHER" id="PTHR30126:SF91">
    <property type="entry name" value="LYSR FAMILY TRANSCRIPTIONAL REGULATOR"/>
    <property type="match status" value="1"/>
</dbReference>
<dbReference type="InterPro" id="IPR036390">
    <property type="entry name" value="WH_DNA-bd_sf"/>
</dbReference>
<keyword evidence="4" id="KW-0804">Transcription</keyword>
<evidence type="ECO:0000256" key="4">
    <source>
        <dbReference type="ARBA" id="ARBA00023163"/>
    </source>
</evidence>
<comment type="similarity">
    <text evidence="1">Belongs to the LysR transcriptional regulatory family.</text>
</comment>
<dbReference type="Pfam" id="PF00126">
    <property type="entry name" value="HTH_1"/>
    <property type="match status" value="1"/>
</dbReference>
<gene>
    <name evidence="6" type="ORF">JW322_15525</name>
</gene>
<dbReference type="SUPFAM" id="SSF46785">
    <property type="entry name" value="Winged helix' DNA-binding domain"/>
    <property type="match status" value="1"/>
</dbReference>
<dbReference type="CDD" id="cd05466">
    <property type="entry name" value="PBP2_LTTR_substrate"/>
    <property type="match status" value="1"/>
</dbReference>
<dbReference type="AlphaFoldDB" id="A0AA43DVI0"/>
<comment type="caution">
    <text evidence="6">The sequence shown here is derived from an EMBL/GenBank/DDBJ whole genome shotgun (WGS) entry which is preliminary data.</text>
</comment>
<dbReference type="RefSeq" id="WP_044310628.1">
    <property type="nucleotide sequence ID" value="NZ_JAFFRY010000059.1"/>
</dbReference>
<sequence>MDMNSLTLDQLLVFTVTVDQGSFSGASRVLHRTQSAITYTIQKFEDQIGTPLFDRSAYRPLLTPTGKALLRRARRILAETNLLRGQAKAMALGLEAEVRFGISEMVPIGCLVPTLSAFRTAFPTVSLRIITGAFGLAEGLTKGELDLAIVLDIGLPNALERNRLSTTALVAVAAPDHPLARREGVITTDMLREELQIVLTERNEVAGSLDQGVAALDSWRVTDLATKRGLLCAGLGWGSMPEPIVAGDIAEGRLVVLAVERWDGSDHLPHLDVVVAQCRERPPGPAGGALLAALIRDNSTLPLDSKAS</sequence>
<dbReference type="GO" id="GO:0003700">
    <property type="term" value="F:DNA-binding transcription factor activity"/>
    <property type="evidence" value="ECO:0007669"/>
    <property type="project" value="InterPro"/>
</dbReference>
<dbReference type="SUPFAM" id="SSF53850">
    <property type="entry name" value="Periplasmic binding protein-like II"/>
    <property type="match status" value="1"/>
</dbReference>
<organism evidence="6 7">
    <name type="scientific">Pseudomonas syringae pv. papulans</name>
    <dbReference type="NCBI Taxonomy" id="83963"/>
    <lineage>
        <taxon>Bacteria</taxon>
        <taxon>Pseudomonadati</taxon>
        <taxon>Pseudomonadota</taxon>
        <taxon>Gammaproteobacteria</taxon>
        <taxon>Pseudomonadales</taxon>
        <taxon>Pseudomonadaceae</taxon>
        <taxon>Pseudomonas</taxon>
        <taxon>Pseudomonas syringae</taxon>
    </lineage>
</organism>
<protein>
    <submittedName>
        <fullName evidence="6">LysR family transcriptional regulator</fullName>
    </submittedName>
</protein>
<dbReference type="InterPro" id="IPR005119">
    <property type="entry name" value="LysR_subst-bd"/>
</dbReference>
<reference evidence="6" key="1">
    <citation type="submission" date="2021-02" db="EMBL/GenBank/DDBJ databases">
        <title>Genome analysis of blister spot of apple pathogen from New York area.</title>
        <authorList>
            <person name="Kandel P."/>
            <person name="Hockett K.L."/>
            <person name="Santander R."/>
            <person name="Acimovic S."/>
        </authorList>
    </citation>
    <scope>NUCLEOTIDE SEQUENCE</scope>
    <source>
        <strain evidence="6">PSP1</strain>
    </source>
</reference>
<dbReference type="InterPro" id="IPR000847">
    <property type="entry name" value="LysR_HTH_N"/>
</dbReference>
<dbReference type="Pfam" id="PF03466">
    <property type="entry name" value="LysR_substrate"/>
    <property type="match status" value="1"/>
</dbReference>
<keyword evidence="2" id="KW-0805">Transcription regulation</keyword>
<name>A0AA43DVI0_PSESX</name>
<dbReference type="Gene3D" id="3.40.190.290">
    <property type="match status" value="1"/>
</dbReference>
<evidence type="ECO:0000313" key="6">
    <source>
        <dbReference type="EMBL" id="MDH4623137.1"/>
    </source>
</evidence>
<accession>A0AA43DVI0</accession>
<feature type="domain" description="HTH lysR-type" evidence="5">
    <location>
        <begin position="6"/>
        <end position="63"/>
    </location>
</feature>
<dbReference type="GO" id="GO:0000976">
    <property type="term" value="F:transcription cis-regulatory region binding"/>
    <property type="evidence" value="ECO:0007669"/>
    <property type="project" value="TreeGrafter"/>
</dbReference>
<proteinExistence type="inferred from homology"/>
<dbReference type="PANTHER" id="PTHR30126">
    <property type="entry name" value="HTH-TYPE TRANSCRIPTIONAL REGULATOR"/>
    <property type="match status" value="1"/>
</dbReference>
<dbReference type="Proteomes" id="UP001162155">
    <property type="component" value="Unassembled WGS sequence"/>
</dbReference>
<keyword evidence="3" id="KW-0238">DNA-binding</keyword>
<evidence type="ECO:0000313" key="7">
    <source>
        <dbReference type="Proteomes" id="UP001162155"/>
    </source>
</evidence>
<dbReference type="InterPro" id="IPR036388">
    <property type="entry name" value="WH-like_DNA-bd_sf"/>
</dbReference>
<evidence type="ECO:0000256" key="3">
    <source>
        <dbReference type="ARBA" id="ARBA00023125"/>
    </source>
</evidence>
<dbReference type="EMBL" id="JAFFRZ010000001">
    <property type="protein sequence ID" value="MDH4623137.1"/>
    <property type="molecule type" value="Genomic_DNA"/>
</dbReference>
<dbReference type="PROSITE" id="PS50931">
    <property type="entry name" value="HTH_LYSR"/>
    <property type="match status" value="1"/>
</dbReference>